<sequence length="635" mass="71266">MNEQHRINRRDFLNGCALSLAAGTSLSPIEAAARNLLNPNALPPNYYPPTIQGMRGSHDGSFEVGHQLRDRLNWKAGDTGDRDYDLVVVGAGLSGLSAAYFYRKQYGPDVRILILDNHDDFGGHAKRNEFWHDGKMYLMNGGTLNVEAPSQYSSIAAGLLWDLGIDRTRYFETNQKMWSRYKDMGLSSGMFFSKEMFGEDKLVKGYGDLPIKEFIEQSPFSNEIRKDVIRLYEGKEDYLPNLSPKEKEHKLKHMSYHNYLVDVVKCHPDVLKLFNPMGLLVITMDAVPALFCREMGYPGFAGLNLPETPRNQLYNEPGGQHGRENQERAQEGDPTMYFPDGNATIARLLVRSLIPNAATGNTMEDIITAKVSYEALDDYQSPAKIRLNSTVINVTHSTNQKIQTSYVNNGKAYSIRSKNVILACWHSVIPYICKDLPDQQKTALSSGVKAPLVYTNIFLSNWRSFVKSGVSQISAPGSFHSNIGLPASLDFGNYQTSRHPDNPIVLRMAKYYVAAGLSSRDQHRVGRNELLNTSFSTFEENIRDQMARMLGSDGFNEEDILGITVNRWPHGYTYTYNSLFDPEDWAYTSTTERPAVKARKKFGQIAIANADAAASPHTDAAINEAYRAVIELSKR</sequence>
<dbReference type="PROSITE" id="PS51318">
    <property type="entry name" value="TAT"/>
    <property type="match status" value="1"/>
</dbReference>
<evidence type="ECO:0008006" key="3">
    <source>
        <dbReference type="Google" id="ProtNLM"/>
    </source>
</evidence>
<evidence type="ECO:0000313" key="2">
    <source>
        <dbReference type="EMBL" id="SUZ77123.1"/>
    </source>
</evidence>
<dbReference type="InterPro" id="IPR050464">
    <property type="entry name" value="Zeta_carotene_desat/Oxidored"/>
</dbReference>
<feature type="compositionally biased region" description="Basic and acidic residues" evidence="1">
    <location>
        <begin position="321"/>
        <end position="331"/>
    </location>
</feature>
<proteinExistence type="predicted"/>
<organism evidence="2">
    <name type="scientific">marine metagenome</name>
    <dbReference type="NCBI Taxonomy" id="408172"/>
    <lineage>
        <taxon>unclassified sequences</taxon>
        <taxon>metagenomes</taxon>
        <taxon>ecological metagenomes</taxon>
    </lineage>
</organism>
<dbReference type="Gene3D" id="3.50.50.60">
    <property type="entry name" value="FAD/NAD(P)-binding domain"/>
    <property type="match status" value="1"/>
</dbReference>
<dbReference type="InterPro" id="IPR006311">
    <property type="entry name" value="TAT_signal"/>
</dbReference>
<dbReference type="AlphaFoldDB" id="A0A381QHJ0"/>
<name>A0A381QHJ0_9ZZZZ</name>
<dbReference type="PANTHER" id="PTHR42923:SF3">
    <property type="entry name" value="PROTOPORPHYRINOGEN OXIDASE"/>
    <property type="match status" value="1"/>
</dbReference>
<dbReference type="EMBL" id="UINC01001305">
    <property type="protein sequence ID" value="SUZ77123.1"/>
    <property type="molecule type" value="Genomic_DNA"/>
</dbReference>
<feature type="region of interest" description="Disordered" evidence="1">
    <location>
        <begin position="308"/>
        <end position="332"/>
    </location>
</feature>
<dbReference type="GO" id="GO:0016491">
    <property type="term" value="F:oxidoreductase activity"/>
    <property type="evidence" value="ECO:0007669"/>
    <property type="project" value="TreeGrafter"/>
</dbReference>
<accession>A0A381QHJ0</accession>
<dbReference type="SUPFAM" id="SSF51905">
    <property type="entry name" value="FAD/NAD(P)-binding domain"/>
    <property type="match status" value="1"/>
</dbReference>
<dbReference type="InterPro" id="IPR036188">
    <property type="entry name" value="FAD/NAD-bd_sf"/>
</dbReference>
<evidence type="ECO:0000256" key="1">
    <source>
        <dbReference type="SAM" id="MobiDB-lite"/>
    </source>
</evidence>
<dbReference type="PANTHER" id="PTHR42923">
    <property type="entry name" value="PROTOPORPHYRINOGEN OXIDASE"/>
    <property type="match status" value="1"/>
</dbReference>
<reference evidence="2" key="1">
    <citation type="submission" date="2018-05" db="EMBL/GenBank/DDBJ databases">
        <authorList>
            <person name="Lanie J.A."/>
            <person name="Ng W.-L."/>
            <person name="Kazmierczak K.M."/>
            <person name="Andrzejewski T.M."/>
            <person name="Davidsen T.M."/>
            <person name="Wayne K.J."/>
            <person name="Tettelin H."/>
            <person name="Glass J.I."/>
            <person name="Rusch D."/>
            <person name="Podicherti R."/>
            <person name="Tsui H.-C.T."/>
            <person name="Winkler M.E."/>
        </authorList>
    </citation>
    <scope>NUCLEOTIDE SEQUENCE</scope>
</reference>
<gene>
    <name evidence="2" type="ORF">METZ01_LOCUS29977</name>
</gene>
<protein>
    <recommendedName>
        <fullName evidence="3">Amine oxidase domain-containing protein</fullName>
    </recommendedName>
</protein>
<dbReference type="Pfam" id="PF13450">
    <property type="entry name" value="NAD_binding_8"/>
    <property type="match status" value="1"/>
</dbReference>